<reference evidence="5 6" key="1">
    <citation type="submission" date="2024-06" db="EMBL/GenBank/DDBJ databases">
        <title>The Natural Products Discovery Center: Release of the First 8490 Sequenced Strains for Exploring Actinobacteria Biosynthetic Diversity.</title>
        <authorList>
            <person name="Kalkreuter E."/>
            <person name="Kautsar S.A."/>
            <person name="Yang D."/>
            <person name="Bader C.D."/>
            <person name="Teijaro C.N."/>
            <person name="Fluegel L."/>
            <person name="Davis C.M."/>
            <person name="Simpson J.R."/>
            <person name="Lauterbach L."/>
            <person name="Steele A.D."/>
            <person name="Gui C."/>
            <person name="Meng S."/>
            <person name="Li G."/>
            <person name="Viehrig K."/>
            <person name="Ye F."/>
            <person name="Su P."/>
            <person name="Kiefer A.F."/>
            <person name="Nichols A."/>
            <person name="Cepeda A.J."/>
            <person name="Yan W."/>
            <person name="Fan B."/>
            <person name="Jiang Y."/>
            <person name="Adhikari A."/>
            <person name="Zheng C.-J."/>
            <person name="Schuster L."/>
            <person name="Cowan T.M."/>
            <person name="Smanski M.J."/>
            <person name="Chevrette M.G."/>
            <person name="De Carvalho L.P.S."/>
            <person name="Shen B."/>
        </authorList>
    </citation>
    <scope>NUCLEOTIDE SEQUENCE [LARGE SCALE GENOMIC DNA]</scope>
    <source>
        <strain evidence="5 6">NPDC019708</strain>
    </source>
</reference>
<gene>
    <name evidence="5" type="ORF">ABZ510_09325</name>
</gene>
<dbReference type="PANTHER" id="PTHR34698">
    <property type="entry name" value="5-OXOPROLINASE SUBUNIT B"/>
    <property type="match status" value="1"/>
</dbReference>
<sequence length="210" mass="22575">MTGVDLLRAGDRGWMVDLAPDKIASVVASARRQTWSCLVQDIVPAARSVLFRAHSSADMGPLATRIRHLIDTADAECAVPADRDPVIVPVRYDGEDLAGVARTLDCSVDEVIEAHAGAEHRVGFFGFAPGFAYIDGLPESLKLPRRTSPRPRVERGLVAIAGTQTVVYPGGTPGGWHLIGSTSEILWDPESEQPSRLAVGDRVVFRAVAR</sequence>
<dbReference type="Gene3D" id="3.30.1360.40">
    <property type="match status" value="1"/>
</dbReference>
<dbReference type="InterPro" id="IPR010016">
    <property type="entry name" value="PxpB"/>
</dbReference>
<evidence type="ECO:0000256" key="3">
    <source>
        <dbReference type="ARBA" id="ARBA00022840"/>
    </source>
</evidence>
<dbReference type="PANTHER" id="PTHR34698:SF2">
    <property type="entry name" value="5-OXOPROLINASE SUBUNIT B"/>
    <property type="match status" value="1"/>
</dbReference>
<proteinExistence type="predicted"/>
<dbReference type="GeneID" id="96241808"/>
<evidence type="ECO:0000259" key="4">
    <source>
        <dbReference type="SMART" id="SM00796"/>
    </source>
</evidence>
<evidence type="ECO:0000313" key="5">
    <source>
        <dbReference type="EMBL" id="MEU1952051.1"/>
    </source>
</evidence>
<dbReference type="GO" id="GO:0016787">
    <property type="term" value="F:hydrolase activity"/>
    <property type="evidence" value="ECO:0007669"/>
    <property type="project" value="UniProtKB-KW"/>
</dbReference>
<keyword evidence="2 5" id="KW-0378">Hydrolase</keyword>
<dbReference type="Pfam" id="PF02682">
    <property type="entry name" value="CT_C_D"/>
    <property type="match status" value="1"/>
</dbReference>
<keyword evidence="1" id="KW-0547">Nucleotide-binding</keyword>
<organism evidence="5 6">
    <name type="scientific">Nocardia rhamnosiphila</name>
    <dbReference type="NCBI Taxonomy" id="426716"/>
    <lineage>
        <taxon>Bacteria</taxon>
        <taxon>Bacillati</taxon>
        <taxon>Actinomycetota</taxon>
        <taxon>Actinomycetes</taxon>
        <taxon>Mycobacteriales</taxon>
        <taxon>Nocardiaceae</taxon>
        <taxon>Nocardia</taxon>
    </lineage>
</organism>
<feature type="domain" description="Carboxyltransferase" evidence="4">
    <location>
        <begin position="4"/>
        <end position="197"/>
    </location>
</feature>
<dbReference type="InterPro" id="IPR029000">
    <property type="entry name" value="Cyclophilin-like_dom_sf"/>
</dbReference>
<keyword evidence="3" id="KW-0067">ATP-binding</keyword>
<evidence type="ECO:0000256" key="2">
    <source>
        <dbReference type="ARBA" id="ARBA00022801"/>
    </source>
</evidence>
<dbReference type="Gene3D" id="2.40.100.10">
    <property type="entry name" value="Cyclophilin-like"/>
    <property type="match status" value="1"/>
</dbReference>
<dbReference type="EMBL" id="JBEYBF010000004">
    <property type="protein sequence ID" value="MEU1952051.1"/>
    <property type="molecule type" value="Genomic_DNA"/>
</dbReference>
<dbReference type="RefSeq" id="WP_030520413.1">
    <property type="nucleotide sequence ID" value="NZ_JBEXYG010000002.1"/>
</dbReference>
<dbReference type="Proteomes" id="UP001550628">
    <property type="component" value="Unassembled WGS sequence"/>
</dbReference>
<dbReference type="SUPFAM" id="SSF50891">
    <property type="entry name" value="Cyclophilin-like"/>
    <property type="match status" value="1"/>
</dbReference>
<protein>
    <submittedName>
        <fullName evidence="5">Allophanate hydrolase subunit 1</fullName>
    </submittedName>
</protein>
<dbReference type="InterPro" id="IPR003833">
    <property type="entry name" value="CT_C_D"/>
</dbReference>
<keyword evidence="6" id="KW-1185">Reference proteome</keyword>
<comment type="caution">
    <text evidence="5">The sequence shown here is derived from an EMBL/GenBank/DDBJ whole genome shotgun (WGS) entry which is preliminary data.</text>
</comment>
<dbReference type="SMART" id="SM00796">
    <property type="entry name" value="AHS1"/>
    <property type="match status" value="1"/>
</dbReference>
<evidence type="ECO:0000313" key="6">
    <source>
        <dbReference type="Proteomes" id="UP001550628"/>
    </source>
</evidence>
<evidence type="ECO:0000256" key="1">
    <source>
        <dbReference type="ARBA" id="ARBA00022741"/>
    </source>
</evidence>
<accession>A0ABV2WME0</accession>
<name>A0ABV2WME0_9NOCA</name>